<feature type="region of interest" description="Disordered" evidence="1">
    <location>
        <begin position="34"/>
        <end position="53"/>
    </location>
</feature>
<protein>
    <submittedName>
        <fullName evidence="2">Uncharacterized protein</fullName>
    </submittedName>
</protein>
<dbReference type="Proteomes" id="UP000023152">
    <property type="component" value="Unassembled WGS sequence"/>
</dbReference>
<dbReference type="AlphaFoldDB" id="X6NSB6"/>
<gene>
    <name evidence="2" type="ORF">RFI_08898</name>
</gene>
<accession>X6NSB6</accession>
<feature type="region of interest" description="Disordered" evidence="1">
    <location>
        <begin position="96"/>
        <end position="119"/>
    </location>
</feature>
<keyword evidence="3" id="KW-1185">Reference proteome</keyword>
<organism evidence="2 3">
    <name type="scientific">Reticulomyxa filosa</name>
    <dbReference type="NCBI Taxonomy" id="46433"/>
    <lineage>
        <taxon>Eukaryota</taxon>
        <taxon>Sar</taxon>
        <taxon>Rhizaria</taxon>
        <taxon>Retaria</taxon>
        <taxon>Foraminifera</taxon>
        <taxon>Monothalamids</taxon>
        <taxon>Reticulomyxidae</taxon>
        <taxon>Reticulomyxa</taxon>
    </lineage>
</organism>
<feature type="compositionally biased region" description="Basic and acidic residues" evidence="1">
    <location>
        <begin position="39"/>
        <end position="53"/>
    </location>
</feature>
<comment type="caution">
    <text evidence="2">The sequence shown here is derived from an EMBL/GenBank/DDBJ whole genome shotgun (WGS) entry which is preliminary data.</text>
</comment>
<evidence type="ECO:0000313" key="2">
    <source>
        <dbReference type="EMBL" id="ETO28232.1"/>
    </source>
</evidence>
<proteinExistence type="predicted"/>
<dbReference type="EMBL" id="ASPP01006789">
    <property type="protein sequence ID" value="ETO28232.1"/>
    <property type="molecule type" value="Genomic_DNA"/>
</dbReference>
<feature type="compositionally biased region" description="Polar residues" evidence="1">
    <location>
        <begin position="100"/>
        <end position="110"/>
    </location>
</feature>
<name>X6NSB6_RETFI</name>
<evidence type="ECO:0000256" key="1">
    <source>
        <dbReference type="SAM" id="MobiDB-lite"/>
    </source>
</evidence>
<sequence length="331" mass="38067">MKKFVGEINKFDYQKLKHSVTQVRTRDGRVYNESWTNESKTESKEENKSSEATWKRDSAAAMALSGPVLMVSDRIPFCYNAQQQIWDAVQIRPNVRKDPSTSNLSNVSANTDKDKSRHSSTSFVPFVISKELSIATVCFAPTRQSTEKEKEDKVPKQFKEMMEWLKVQQPSVMLFLYLENDKIFEYLMKECLWIGKKYVCSDNHNGFNSKQWKCVVFSSLYVDKLQVSKLYSNKHLLSRGSNNSENGSLFKRGNGSTANKDDVIYDTAWFISLHVNTIHSDEPLIISLIQHNRVDSFFQQVQLTQAFQYIDSITKSTDTNASKFVPFSICC</sequence>
<evidence type="ECO:0000313" key="3">
    <source>
        <dbReference type="Proteomes" id="UP000023152"/>
    </source>
</evidence>
<reference evidence="2 3" key="1">
    <citation type="journal article" date="2013" name="Curr. Biol.">
        <title>The Genome of the Foraminiferan Reticulomyxa filosa.</title>
        <authorList>
            <person name="Glockner G."/>
            <person name="Hulsmann N."/>
            <person name="Schleicher M."/>
            <person name="Noegel A.A."/>
            <person name="Eichinger L."/>
            <person name="Gallinger C."/>
            <person name="Pawlowski J."/>
            <person name="Sierra R."/>
            <person name="Euteneuer U."/>
            <person name="Pillet L."/>
            <person name="Moustafa A."/>
            <person name="Platzer M."/>
            <person name="Groth M."/>
            <person name="Szafranski K."/>
            <person name="Schliwa M."/>
        </authorList>
    </citation>
    <scope>NUCLEOTIDE SEQUENCE [LARGE SCALE GENOMIC DNA]</scope>
</reference>